<evidence type="ECO:0000256" key="2">
    <source>
        <dbReference type="ARBA" id="ARBA00022692"/>
    </source>
</evidence>
<evidence type="ECO:0000313" key="9">
    <source>
        <dbReference type="EMBL" id="CAJ1408555.1"/>
    </source>
</evidence>
<dbReference type="PANTHER" id="PTHR46730:SF1">
    <property type="entry name" value="PLAT DOMAIN-CONTAINING PROTEIN"/>
    <property type="match status" value="1"/>
</dbReference>
<dbReference type="GO" id="GO:0005886">
    <property type="term" value="C:plasma membrane"/>
    <property type="evidence" value="ECO:0007669"/>
    <property type="project" value="TreeGrafter"/>
</dbReference>
<keyword evidence="4 7" id="KW-1133">Transmembrane helix</keyword>
<comment type="subcellular location">
    <subcellularLocation>
        <location evidence="1">Membrane</location>
    </subcellularLocation>
</comment>
<feature type="compositionally biased region" description="Low complexity" evidence="6">
    <location>
        <begin position="1788"/>
        <end position="1798"/>
    </location>
</feature>
<keyword evidence="3" id="KW-0677">Repeat</keyword>
<reference evidence="9" key="1">
    <citation type="submission" date="2023-08" db="EMBL/GenBank/DDBJ databases">
        <authorList>
            <person name="Chen Y."/>
            <person name="Shah S."/>
            <person name="Dougan E. K."/>
            <person name="Thang M."/>
            <person name="Chan C."/>
        </authorList>
    </citation>
    <scope>NUCLEOTIDE SEQUENCE</scope>
</reference>
<dbReference type="GO" id="GO:0006816">
    <property type="term" value="P:calcium ion transport"/>
    <property type="evidence" value="ECO:0007669"/>
    <property type="project" value="TreeGrafter"/>
</dbReference>
<name>A0AA36JN07_9DINO</name>
<keyword evidence="10" id="KW-1185">Reference proteome</keyword>
<dbReference type="InterPro" id="IPR002859">
    <property type="entry name" value="PKD/REJ-like"/>
</dbReference>
<feature type="compositionally biased region" description="Pro residues" evidence="6">
    <location>
        <begin position="1902"/>
        <end position="1917"/>
    </location>
</feature>
<keyword evidence="5 7" id="KW-0472">Membrane</keyword>
<evidence type="ECO:0000256" key="6">
    <source>
        <dbReference type="SAM" id="MobiDB-lite"/>
    </source>
</evidence>
<gene>
    <name evidence="9" type="ORF">EVOR1521_LOCUS29933</name>
</gene>
<evidence type="ECO:0000313" key="10">
    <source>
        <dbReference type="Proteomes" id="UP001178507"/>
    </source>
</evidence>
<feature type="transmembrane region" description="Helical" evidence="7">
    <location>
        <begin position="1531"/>
        <end position="1550"/>
    </location>
</feature>
<evidence type="ECO:0000256" key="1">
    <source>
        <dbReference type="ARBA" id="ARBA00004370"/>
    </source>
</evidence>
<feature type="compositionally biased region" description="Low complexity" evidence="6">
    <location>
        <begin position="2026"/>
        <end position="2040"/>
    </location>
</feature>
<feature type="compositionally biased region" description="Pro residues" evidence="6">
    <location>
        <begin position="2007"/>
        <end position="2020"/>
    </location>
</feature>
<feature type="compositionally biased region" description="Low complexity" evidence="6">
    <location>
        <begin position="1771"/>
        <end position="1780"/>
    </location>
</feature>
<evidence type="ECO:0000256" key="4">
    <source>
        <dbReference type="ARBA" id="ARBA00022989"/>
    </source>
</evidence>
<feature type="compositionally biased region" description="Pro residues" evidence="6">
    <location>
        <begin position="1799"/>
        <end position="1809"/>
    </location>
</feature>
<feature type="transmembrane region" description="Helical" evidence="7">
    <location>
        <begin position="1658"/>
        <end position="1680"/>
    </location>
</feature>
<proteinExistence type="predicted"/>
<feature type="domain" description="PKD/REJ-like" evidence="8">
    <location>
        <begin position="537"/>
        <end position="980"/>
    </location>
</feature>
<dbReference type="Pfam" id="PF02010">
    <property type="entry name" value="REJ"/>
    <property type="match status" value="1"/>
</dbReference>
<protein>
    <recommendedName>
        <fullName evidence="8">PKD/REJ-like domain-containing protein</fullName>
    </recommendedName>
</protein>
<dbReference type="Proteomes" id="UP001178507">
    <property type="component" value="Unassembled WGS sequence"/>
</dbReference>
<dbReference type="EMBL" id="CAUJNA010003726">
    <property type="protein sequence ID" value="CAJ1408555.1"/>
    <property type="molecule type" value="Genomic_DNA"/>
</dbReference>
<comment type="caution">
    <text evidence="9">The sequence shown here is derived from an EMBL/GenBank/DDBJ whole genome shotgun (WGS) entry which is preliminary data.</text>
</comment>
<evidence type="ECO:0000256" key="5">
    <source>
        <dbReference type="ARBA" id="ARBA00023136"/>
    </source>
</evidence>
<accession>A0AA36JN07</accession>
<feature type="compositionally biased region" description="Pro residues" evidence="6">
    <location>
        <begin position="1966"/>
        <end position="1977"/>
    </location>
</feature>
<evidence type="ECO:0000256" key="3">
    <source>
        <dbReference type="ARBA" id="ARBA00022737"/>
    </source>
</evidence>
<keyword evidence="2 7" id="KW-0812">Transmembrane</keyword>
<feature type="transmembrane region" description="Helical" evidence="7">
    <location>
        <begin position="1628"/>
        <end position="1646"/>
    </location>
</feature>
<dbReference type="PANTHER" id="PTHR46730">
    <property type="entry name" value="POLYCYSTIN-1"/>
    <property type="match status" value="1"/>
</dbReference>
<dbReference type="GO" id="GO:0005261">
    <property type="term" value="F:monoatomic cation channel activity"/>
    <property type="evidence" value="ECO:0007669"/>
    <property type="project" value="TreeGrafter"/>
</dbReference>
<organism evidence="9 10">
    <name type="scientific">Effrenium voratum</name>
    <dbReference type="NCBI Taxonomy" id="2562239"/>
    <lineage>
        <taxon>Eukaryota</taxon>
        <taxon>Sar</taxon>
        <taxon>Alveolata</taxon>
        <taxon>Dinophyceae</taxon>
        <taxon>Suessiales</taxon>
        <taxon>Symbiodiniaceae</taxon>
        <taxon>Effrenium</taxon>
    </lineage>
</organism>
<feature type="compositionally biased region" description="Low complexity" evidence="6">
    <location>
        <begin position="1918"/>
        <end position="1941"/>
    </location>
</feature>
<sequence length="2040" mass="222295">MSEQFMAWTTNSAIYSRNGRDIFVFCQAEPAGLLKNTKSRVYFISIPDAVMIEAQGLDFTVLQLMVNEKDGDVVAVGHRSGYMMIVTIATIYLNEVENAKRVDWMYTPALPQRLVPTEDFGDLFLTPGLVASEHLFAKSFIMVRKYPVDWTEPRDPELYPPILMEISIREQIYFDWCPADCKGTVSYKSPYTPFFNKEPRIPLSLAAPALVYARFSMEAVTIDVQFDRATLRGALPVSTTGDIVPDIIDYTTQLTGDAWDCANVFDEDTIILLGPFPETNCKWASDDLIQISLPRVFDIQVGDQIFLKADIIYTIPRPQENEYSMAAQGGIAISLPDPLEQPVVIITGQTEIDECSPLQLYATDSYFLGGKATYRWELLGYTDLTNNPAGRIYNQTKLDLFRFVLENATNFNEGKVESPPQYLEEAVAFTINLTVTSRWGLPQSELVEVTKLDYPAPMVSILGPKEQLVNRTEQVSLLANGVPSECSTVSRQLGYRWSETTGQLDLSAMTDIVYTTRSLVIPPFVLEPIGSGTDLNIYNFTVETFAIDNPNKAAYAFVTVKVRRSPVFAYLATEDRLMTRGDILVLDARESQDPDYPTNPGMTFMGTFQWWCLTPERLPCFGTNSTGLLPTLDSCITDFDSRIVQGGKTFSTPLFDNGLYCRWARGVLMVSTVNFTSGEYIFEVMARSNDGRYSTKDTRITITELVVPQIRLTIDNPRPKYPVTSEISISGTVESELDPTVTLEFSWRVLVYSANPLYDGDRAREAEQDNDPTTVYLVDKMVYIDQTDVYDVTNASRFFTRPDSPNMIIKGNVLQESTIYKIRLVMTVGGGAIEGYTDVSLETAGLPPRSGTLLCVPLNATMDTKRVISAPDWVANDLPLNYQFGYMYYLGIGMQPITVRLNTAPQRVQQIEVDELPIGEPSTGFSLEVFVDIITPFGATTTKTIQVFSLPPKNATEIILRKLDDARTSDPETAINTLMTILNIAQAPSLPPGQQPSPELTAILTQVRDVMITNTNEAPVTINTAVNQAVVINGIIDAGMKDETSMNVLEDMVQNYANAGLYNVNDPSLIEASLYALGNILPNSGAETALAATGNSLGMSKYQNTRGETFEYTTVEHEDEIMASHVLSTFSGRLPQNHPLPYRDERVIDTCQSAYCDMVWLMCIHMENRKAYKFMCCDSPNPRTNCEHPPCWFYGPRCPVDETSAASAAAAPAVASALASARRPERKLQFATTTTPAPALSGAGALIWNLEQDELPVLLDVQQAIEQQDRLAEANLRAAAQVEASYALMSAFERDRKRQEATLAEENSVRAKKEDERQVSQLITRAAVLRDTICKQVIVQLTTGAPPMRFVTPGFVLYMGRTRNMSQVSPVFVFPEKFAVPPTAGNTPTPGSNVTAFSFIFVEYVKNIYGWSDSAPPGNLNLPRIITLLVMRASTIEIEVRYETFPIRVFADQTISSSGLCLYWDRFAPDTSGGAWSPQGLLNNGDGCLTTHLSDIGLFVDGRPAKLLEVDRAISYYIDEVVDVGTNYSQMAILGFILLLGTFCALWGYIQDELMREQLKSGKDKSSPYNLAGDGVTTPLTVLDPIAYNYTDRKNLFLAVTFWRVLKRDHALLSPVFYHEVFSRPQRILCLGVLATGVMAVNAIIYGNPSGIVSGDQFIASGVLSALVAFPLFCAVTFMFQTRPTPAKKRLVKKSANADQMETIAKVRREIEAKSTLAPPPGYLNLPAPPAPGSVGGTTLLSLPPPMMALPPPQPSSQFGPPQPRLPMAQLPGMPGLPALPGLPPLPTLKAANPALGTLPPPPKYPQPPARGMRNSGSGPAQAALTAPPPPPGGRTLSNPSLPGLRAVEGASPGVPGMDREALPNMPGIVAEAQHQAADEAEEAAGTARRLQPEASHGMAPGQPPLPPLSGPPPPPKGARTPTGGMTPTGGATPMGHTPAGSTYNTPRTPPPLSANTPGTGDFLPPALPKEMPPMPTQPQGVTRGVVHRGDAPTFIPVPFKGTPGRPGLPPGMPSLPPGRPGAGGRASATAAASAAAAGG</sequence>
<evidence type="ECO:0000256" key="7">
    <source>
        <dbReference type="SAM" id="Phobius"/>
    </source>
</evidence>
<feature type="region of interest" description="Disordered" evidence="6">
    <location>
        <begin position="1748"/>
        <end position="2040"/>
    </location>
</feature>
<feature type="compositionally biased region" description="Pro residues" evidence="6">
    <location>
        <begin position="1748"/>
        <end position="1765"/>
    </location>
</feature>
<evidence type="ECO:0000259" key="8">
    <source>
        <dbReference type="Pfam" id="PF02010"/>
    </source>
</evidence>